<protein>
    <submittedName>
        <fullName evidence="8">Sodium:proton antiporter</fullName>
    </submittedName>
</protein>
<keyword evidence="5 6" id="KW-0472">Membrane</keyword>
<dbReference type="EMBL" id="RQXV01000001">
    <property type="protein sequence ID" value="RRD01486.1"/>
    <property type="molecule type" value="Genomic_DNA"/>
</dbReference>
<feature type="transmembrane region" description="Helical" evidence="6">
    <location>
        <begin position="141"/>
        <end position="165"/>
    </location>
</feature>
<evidence type="ECO:0000256" key="5">
    <source>
        <dbReference type="ARBA" id="ARBA00023136"/>
    </source>
</evidence>
<dbReference type="PANTHER" id="PTHR43478:SF1">
    <property type="entry name" value="NA+_H+ ANTIPORTER NHAC-LIKE C-TERMINAL DOMAIN-CONTAINING PROTEIN"/>
    <property type="match status" value="1"/>
</dbReference>
<dbReference type="GO" id="GO:0005886">
    <property type="term" value="C:plasma membrane"/>
    <property type="evidence" value="ECO:0007669"/>
    <property type="project" value="UniProtKB-SubCell"/>
</dbReference>
<comment type="caution">
    <text evidence="8">The sequence shown here is derived from an EMBL/GenBank/DDBJ whole genome shotgun (WGS) entry which is preliminary data.</text>
</comment>
<sequence length="451" mass="48154">MESFGAIALIPTIIVLVVALITHRTIESLLAGVIIGLLITSPTEVVSEFASTALTVMGDGVIGWIILVCGLFGSLIALLVRTGSAVSFSEFMIRFVKSQRSSLVVTWILGLIIFIDDYLNALAISSSMKKVTDKYKVSREMLAYIVDSTAAPICVLVPFSTWAIFFSGLLEDNGVAEQGQGLTVYIQAIPYMFYAWVAAIIVPLVAMGKFPLLGAMKTAELRAKGGQVIPDGADGIELIGGESLSSARTQPHLLNFFIPIASLIFFTWYFDVDILMGVLVSLAITIVLYAGQRLLSFDETFDTMMDGFKSMLIPLGTVVASFMLKEVNDSLGLTLYVIDSVKPMMTPELLPMMVFLVMALIAFATGTFWGMLAVALPIVVPLAVAMDANIPLILGALMSAAAFGSHACFYGDSTVLSAQGSGCTAMQHALTQMPYALIAAAVSSVLFLVVA</sequence>
<feature type="transmembrane region" description="Helical" evidence="6">
    <location>
        <begin position="432"/>
        <end position="450"/>
    </location>
</feature>
<evidence type="ECO:0000256" key="6">
    <source>
        <dbReference type="SAM" id="Phobius"/>
    </source>
</evidence>
<dbReference type="Pfam" id="PF03553">
    <property type="entry name" value="Na_H_antiporter"/>
    <property type="match status" value="1"/>
</dbReference>
<evidence type="ECO:0000256" key="4">
    <source>
        <dbReference type="ARBA" id="ARBA00022989"/>
    </source>
</evidence>
<dbReference type="InterPro" id="IPR018461">
    <property type="entry name" value="Na/H_Antiport_NhaC-like_C"/>
</dbReference>
<reference evidence="8 9" key="1">
    <citation type="submission" date="2018-11" db="EMBL/GenBank/DDBJ databases">
        <title>The draft genome sequence of Amphritea balenae JAMM 1525T.</title>
        <authorList>
            <person name="Fang Z."/>
            <person name="Zhang Y."/>
            <person name="Han X."/>
        </authorList>
    </citation>
    <scope>NUCLEOTIDE SEQUENCE [LARGE SCALE GENOMIC DNA]</scope>
    <source>
        <strain evidence="8 9">JAMM 1525</strain>
    </source>
</reference>
<proteinExistence type="predicted"/>
<feature type="domain" description="Na+/H+ antiporter NhaC-like C-terminal" evidence="7">
    <location>
        <begin position="183"/>
        <end position="450"/>
    </location>
</feature>
<organism evidence="8 9">
    <name type="scientific">Amphritea balenae</name>
    <dbReference type="NCBI Taxonomy" id="452629"/>
    <lineage>
        <taxon>Bacteria</taxon>
        <taxon>Pseudomonadati</taxon>
        <taxon>Pseudomonadota</taxon>
        <taxon>Gammaproteobacteria</taxon>
        <taxon>Oceanospirillales</taxon>
        <taxon>Oceanospirillaceae</taxon>
        <taxon>Amphritea</taxon>
    </lineage>
</organism>
<feature type="transmembrane region" description="Helical" evidence="6">
    <location>
        <begin position="352"/>
        <end position="380"/>
    </location>
</feature>
<accession>A0A3P1SY57</accession>
<evidence type="ECO:0000256" key="3">
    <source>
        <dbReference type="ARBA" id="ARBA00022692"/>
    </source>
</evidence>
<feature type="transmembrane region" description="Helical" evidence="6">
    <location>
        <begin position="253"/>
        <end position="270"/>
    </location>
</feature>
<feature type="transmembrane region" description="Helical" evidence="6">
    <location>
        <begin position="61"/>
        <end position="80"/>
    </location>
</feature>
<keyword evidence="9" id="KW-1185">Reference proteome</keyword>
<evidence type="ECO:0000256" key="1">
    <source>
        <dbReference type="ARBA" id="ARBA00004651"/>
    </source>
</evidence>
<dbReference type="PANTHER" id="PTHR43478">
    <property type="entry name" value="NA+/H+ ANTIPORTER-RELATED"/>
    <property type="match status" value="1"/>
</dbReference>
<gene>
    <name evidence="8" type="ORF">EHS89_02695</name>
</gene>
<evidence type="ECO:0000313" key="8">
    <source>
        <dbReference type="EMBL" id="RRD01486.1"/>
    </source>
</evidence>
<feature type="transmembrane region" description="Helical" evidence="6">
    <location>
        <begin position="185"/>
        <end position="207"/>
    </location>
</feature>
<feature type="transmembrane region" description="Helical" evidence="6">
    <location>
        <begin position="100"/>
        <end position="120"/>
    </location>
</feature>
<comment type="subcellular location">
    <subcellularLocation>
        <location evidence="1">Cell membrane</location>
        <topology evidence="1">Multi-pass membrane protein</topology>
    </subcellularLocation>
</comment>
<evidence type="ECO:0000256" key="2">
    <source>
        <dbReference type="ARBA" id="ARBA00022475"/>
    </source>
</evidence>
<dbReference type="Proteomes" id="UP000267535">
    <property type="component" value="Unassembled WGS sequence"/>
</dbReference>
<dbReference type="AlphaFoldDB" id="A0A3P1SY57"/>
<feature type="transmembrane region" description="Helical" evidence="6">
    <location>
        <begin position="29"/>
        <end position="49"/>
    </location>
</feature>
<name>A0A3P1SY57_9GAMM</name>
<dbReference type="OrthoDB" id="9762978at2"/>
<dbReference type="RefSeq" id="WP_124924559.1">
    <property type="nucleotide sequence ID" value="NZ_BMOH01000001.1"/>
</dbReference>
<evidence type="ECO:0000259" key="7">
    <source>
        <dbReference type="Pfam" id="PF03553"/>
    </source>
</evidence>
<feature type="transmembrane region" description="Helical" evidence="6">
    <location>
        <begin position="392"/>
        <end position="412"/>
    </location>
</feature>
<feature type="transmembrane region" description="Helical" evidence="6">
    <location>
        <begin position="276"/>
        <end position="295"/>
    </location>
</feature>
<keyword evidence="2" id="KW-1003">Cell membrane</keyword>
<keyword evidence="4 6" id="KW-1133">Transmembrane helix</keyword>
<evidence type="ECO:0000313" key="9">
    <source>
        <dbReference type="Proteomes" id="UP000267535"/>
    </source>
</evidence>
<keyword evidence="3 6" id="KW-0812">Transmembrane</keyword>